<comment type="caution">
    <text evidence="6">The sequence shown here is derived from an EMBL/GenBank/DDBJ whole genome shotgun (WGS) entry which is preliminary data.</text>
</comment>
<evidence type="ECO:0000313" key="7">
    <source>
        <dbReference type="Proteomes" id="UP001363151"/>
    </source>
</evidence>
<organism evidence="6 7">
    <name type="scientific">Aureococcus anophagefferens</name>
    <name type="common">Harmful bloom alga</name>
    <dbReference type="NCBI Taxonomy" id="44056"/>
    <lineage>
        <taxon>Eukaryota</taxon>
        <taxon>Sar</taxon>
        <taxon>Stramenopiles</taxon>
        <taxon>Ochrophyta</taxon>
        <taxon>Pelagophyceae</taxon>
        <taxon>Pelagomonadales</taxon>
        <taxon>Pelagomonadaceae</taxon>
        <taxon>Aureococcus</taxon>
    </lineage>
</organism>
<evidence type="ECO:0000259" key="5">
    <source>
        <dbReference type="SMART" id="SM00848"/>
    </source>
</evidence>
<evidence type="ECO:0000256" key="2">
    <source>
        <dbReference type="ARBA" id="ARBA00023145"/>
    </source>
</evidence>
<accession>A0ABR1G5D4</accession>
<feature type="region of interest" description="Disordered" evidence="3">
    <location>
        <begin position="175"/>
        <end position="196"/>
    </location>
</feature>
<dbReference type="Proteomes" id="UP001363151">
    <property type="component" value="Unassembled WGS sequence"/>
</dbReference>
<dbReference type="Gene3D" id="3.90.70.10">
    <property type="entry name" value="Cysteine proteinases"/>
    <property type="match status" value="1"/>
</dbReference>
<evidence type="ECO:0000256" key="1">
    <source>
        <dbReference type="ARBA" id="ARBA00008455"/>
    </source>
</evidence>
<dbReference type="InterPro" id="IPR000668">
    <property type="entry name" value="Peptidase_C1A_C"/>
</dbReference>
<dbReference type="EMBL" id="JBBJCI010000117">
    <property type="protein sequence ID" value="KAK7248267.1"/>
    <property type="molecule type" value="Genomic_DNA"/>
</dbReference>
<dbReference type="InterPro" id="IPR038765">
    <property type="entry name" value="Papain-like_cys_pep_sf"/>
</dbReference>
<keyword evidence="2" id="KW-0865">Zymogen</keyword>
<dbReference type="InterPro" id="IPR013201">
    <property type="entry name" value="Prot_inhib_I29"/>
</dbReference>
<dbReference type="SMART" id="SM00645">
    <property type="entry name" value="Pept_C1"/>
    <property type="match status" value="1"/>
</dbReference>
<gene>
    <name evidence="6" type="ORF">SO694_00128015</name>
</gene>
<proteinExistence type="inferred from homology"/>
<protein>
    <submittedName>
        <fullName evidence="6">C1 peptidase family protein</fullName>
    </submittedName>
</protein>
<keyword evidence="7" id="KW-1185">Reference proteome</keyword>
<feature type="domain" description="Peptidase C1A papain C-terminal" evidence="4">
    <location>
        <begin position="238"/>
        <end position="481"/>
    </location>
</feature>
<sequence>MVPKNVALRRAAIAGLSLAAVAVLGYRSRFPSLGAAVSATASELAALGAVPESGASSPSPAATHASRSWNLTAEKAVVYGALVDEELAAVFDAWAADFSRAYATADERAERYAHFKKNLAEVDRLNGAHPYALFGLTRFADRSDAERSTRRSRRAALADMVAALPGSVAAGRQLASDDHDTGFDGGTDDGTATRSGMARGKVGWMSEDSCVACGKPDADHQFSRAQVWEFRNYSSTYQPTKFDWRALGAVTDVKDTGDCASTWAFAAAGDIEGTQFLSTDDALASLSAQQLVACDTLDDGCLGGDAFKAFQYVESFGGLAFDADYAYANVDVAAQPPHSTPTCDKAALNAALKGGAVARVGAWQMVAMGAGDEDLLKLALLRNGPVAVAMNSEGMDFYVHGVMGCPSDKGDCEAGSIDEHKHCDPDTLDVHALLVGYGEQDGLHYWVVKNAWGDMWGEDGYYRVVRGVNHCGIANFATHSVSKAIEFDHAGHA</sequence>
<evidence type="ECO:0000259" key="4">
    <source>
        <dbReference type="SMART" id="SM00645"/>
    </source>
</evidence>
<evidence type="ECO:0000313" key="6">
    <source>
        <dbReference type="EMBL" id="KAK7248267.1"/>
    </source>
</evidence>
<evidence type="ECO:0000256" key="3">
    <source>
        <dbReference type="SAM" id="MobiDB-lite"/>
    </source>
</evidence>
<dbReference type="InterPro" id="IPR039417">
    <property type="entry name" value="Peptidase_C1A_papain-like"/>
</dbReference>
<name>A0ABR1G5D4_AURAN</name>
<dbReference type="Gene3D" id="1.10.287.2250">
    <property type="match status" value="1"/>
</dbReference>
<dbReference type="InterPro" id="IPR013128">
    <property type="entry name" value="Peptidase_C1A"/>
</dbReference>
<reference evidence="6 7" key="1">
    <citation type="submission" date="2024-03" db="EMBL/GenBank/DDBJ databases">
        <title>Aureococcus anophagefferens CCMP1851 and Kratosvirus quantuckense: Draft genome of a second virus-susceptible host strain in the model system.</title>
        <authorList>
            <person name="Chase E."/>
            <person name="Truchon A.R."/>
            <person name="Schepens W."/>
            <person name="Wilhelm S.W."/>
        </authorList>
    </citation>
    <scope>NUCLEOTIDE SEQUENCE [LARGE SCALE GENOMIC DNA]</scope>
    <source>
        <strain evidence="6 7">CCMP1851</strain>
    </source>
</reference>
<dbReference type="SMART" id="SM00848">
    <property type="entry name" value="Inhibitor_I29"/>
    <property type="match status" value="1"/>
</dbReference>
<dbReference type="SUPFAM" id="SSF54001">
    <property type="entry name" value="Cysteine proteinases"/>
    <property type="match status" value="1"/>
</dbReference>
<dbReference type="CDD" id="cd02248">
    <property type="entry name" value="Peptidase_C1A"/>
    <property type="match status" value="1"/>
</dbReference>
<feature type="domain" description="Cathepsin propeptide inhibitor" evidence="5">
    <location>
        <begin position="91"/>
        <end position="147"/>
    </location>
</feature>
<dbReference type="Pfam" id="PF00112">
    <property type="entry name" value="Peptidase_C1"/>
    <property type="match status" value="1"/>
</dbReference>
<dbReference type="PANTHER" id="PTHR12411">
    <property type="entry name" value="CYSTEINE PROTEASE FAMILY C1-RELATED"/>
    <property type="match status" value="1"/>
</dbReference>
<dbReference type="Pfam" id="PF08246">
    <property type="entry name" value="Inhibitor_I29"/>
    <property type="match status" value="1"/>
</dbReference>
<comment type="similarity">
    <text evidence="1">Belongs to the peptidase C1 family.</text>
</comment>